<name>A0ACC1Q0Z6_9APHY</name>
<proteinExistence type="predicted"/>
<evidence type="ECO:0000313" key="2">
    <source>
        <dbReference type="Proteomes" id="UP001144978"/>
    </source>
</evidence>
<organism evidence="1 2">
    <name type="scientific">Trametes sanguinea</name>
    <dbReference type="NCBI Taxonomy" id="158606"/>
    <lineage>
        <taxon>Eukaryota</taxon>
        <taxon>Fungi</taxon>
        <taxon>Dikarya</taxon>
        <taxon>Basidiomycota</taxon>
        <taxon>Agaricomycotina</taxon>
        <taxon>Agaricomycetes</taxon>
        <taxon>Polyporales</taxon>
        <taxon>Polyporaceae</taxon>
        <taxon>Trametes</taxon>
    </lineage>
</organism>
<dbReference type="EMBL" id="JANSHE010000805">
    <property type="protein sequence ID" value="KAJ3006907.1"/>
    <property type="molecule type" value="Genomic_DNA"/>
</dbReference>
<comment type="caution">
    <text evidence="1">The sequence shown here is derived from an EMBL/GenBank/DDBJ whole genome shotgun (WGS) entry which is preliminary data.</text>
</comment>
<protein>
    <submittedName>
        <fullName evidence="1">Uncharacterized protein</fullName>
    </submittedName>
</protein>
<accession>A0ACC1Q0Z6</accession>
<evidence type="ECO:0000313" key="1">
    <source>
        <dbReference type="EMBL" id="KAJ3006907.1"/>
    </source>
</evidence>
<sequence>MHRSPPSVMAIPLFPCFRWAVIIAIATLGAHAGDITVDDSNSAISYSPADQWSQGISCSDCTIHPDASEAFDGTWHDTTYNPLQSSPMTITFSFTGTAIQVFNILPPVVPSAPTTHTDLTFILDDLVVSSYQADPASGADFQYNVKVFSQDNLVNKAHTLVIQTTSGIESVVLFDHLVYTVPDPQAVAPSPPPITNITPDPPVNVTTPTTSIKVVTVSSSRGSSSSTSSISLPPSTSSAPIPSSGSSISSQASHFEQSSVPTLVPSQISDHVSKTEGGLTTTSSVNVTSETSTFPSATAHSQTKPTTGTIPLSTVIGVAVGGGLALLILTAALVYILCVRRARRGLASLEQDSAQAPECHEDAQIAQLRRELYPSLVAQRGSAALQRDPFADPAPGVRY</sequence>
<reference evidence="1" key="1">
    <citation type="submission" date="2022-08" db="EMBL/GenBank/DDBJ databases">
        <title>Genome Sequence of Pycnoporus sanguineus.</title>
        <authorList>
            <person name="Buettner E."/>
        </authorList>
    </citation>
    <scope>NUCLEOTIDE SEQUENCE</scope>
    <source>
        <strain evidence="1">CG-C14</strain>
    </source>
</reference>
<gene>
    <name evidence="1" type="ORF">NUW54_g3756</name>
</gene>
<dbReference type="Proteomes" id="UP001144978">
    <property type="component" value="Unassembled WGS sequence"/>
</dbReference>
<keyword evidence="2" id="KW-1185">Reference proteome</keyword>